<reference evidence="2 3" key="1">
    <citation type="submission" date="2021-06" db="EMBL/GenBank/DDBJ databases">
        <title>Chromosome-level genome assembly of the red-tail catfish (Hemibagrus wyckioides).</title>
        <authorList>
            <person name="Shao F."/>
        </authorList>
    </citation>
    <scope>NUCLEOTIDE SEQUENCE [LARGE SCALE GENOMIC DNA]</scope>
    <source>
        <strain evidence="2">EC202008001</strain>
        <tissue evidence="2">Blood</tissue>
    </source>
</reference>
<proteinExistence type="predicted"/>
<evidence type="ECO:0000256" key="1">
    <source>
        <dbReference type="SAM" id="MobiDB-lite"/>
    </source>
</evidence>
<feature type="compositionally biased region" description="Basic and acidic residues" evidence="1">
    <location>
        <begin position="12"/>
        <end position="29"/>
    </location>
</feature>
<sequence>MRGGESGGADLSRVEPSRFKKSRGEKEVTSRSAARSRLEDKQMPQPEVEWRFLLFSVGKDESVQDESQSNKE</sequence>
<protein>
    <submittedName>
        <fullName evidence="2">Uncharacterized protein</fullName>
    </submittedName>
</protein>
<comment type="caution">
    <text evidence="2">The sequence shown here is derived from an EMBL/GenBank/DDBJ whole genome shotgun (WGS) entry which is preliminary data.</text>
</comment>
<gene>
    <name evidence="2" type="ORF">KOW79_000175</name>
</gene>
<dbReference type="EMBL" id="JAHKSW010000001">
    <property type="protein sequence ID" value="KAG7335482.1"/>
    <property type="molecule type" value="Genomic_DNA"/>
</dbReference>
<dbReference type="Proteomes" id="UP000824219">
    <property type="component" value="Linkage Group LG01"/>
</dbReference>
<dbReference type="AlphaFoldDB" id="A0A9D3SSW7"/>
<feature type="region of interest" description="Disordered" evidence="1">
    <location>
        <begin position="1"/>
        <end position="43"/>
    </location>
</feature>
<keyword evidence="3" id="KW-1185">Reference proteome</keyword>
<evidence type="ECO:0000313" key="2">
    <source>
        <dbReference type="EMBL" id="KAG7335482.1"/>
    </source>
</evidence>
<name>A0A9D3SSW7_9TELE</name>
<evidence type="ECO:0000313" key="3">
    <source>
        <dbReference type="Proteomes" id="UP000824219"/>
    </source>
</evidence>
<organism evidence="2 3">
    <name type="scientific">Hemibagrus wyckioides</name>
    <dbReference type="NCBI Taxonomy" id="337641"/>
    <lineage>
        <taxon>Eukaryota</taxon>
        <taxon>Metazoa</taxon>
        <taxon>Chordata</taxon>
        <taxon>Craniata</taxon>
        <taxon>Vertebrata</taxon>
        <taxon>Euteleostomi</taxon>
        <taxon>Actinopterygii</taxon>
        <taxon>Neopterygii</taxon>
        <taxon>Teleostei</taxon>
        <taxon>Ostariophysi</taxon>
        <taxon>Siluriformes</taxon>
        <taxon>Bagridae</taxon>
        <taxon>Hemibagrus</taxon>
    </lineage>
</organism>
<accession>A0A9D3SSW7</accession>